<dbReference type="Proteomes" id="UP000054018">
    <property type="component" value="Unassembled WGS sequence"/>
</dbReference>
<evidence type="ECO:0000313" key="1">
    <source>
        <dbReference type="EMBL" id="KIK30050.1"/>
    </source>
</evidence>
<accession>A0A0C9YY72</accession>
<name>A0A0C9YY72_9AGAM</name>
<keyword evidence="2" id="KW-1185">Reference proteome</keyword>
<proteinExistence type="predicted"/>
<dbReference type="EMBL" id="KN833687">
    <property type="protein sequence ID" value="KIK30050.1"/>
    <property type="molecule type" value="Genomic_DNA"/>
</dbReference>
<organism evidence="1 2">
    <name type="scientific">Pisolithus microcarpus 441</name>
    <dbReference type="NCBI Taxonomy" id="765257"/>
    <lineage>
        <taxon>Eukaryota</taxon>
        <taxon>Fungi</taxon>
        <taxon>Dikarya</taxon>
        <taxon>Basidiomycota</taxon>
        <taxon>Agaricomycotina</taxon>
        <taxon>Agaricomycetes</taxon>
        <taxon>Agaricomycetidae</taxon>
        <taxon>Boletales</taxon>
        <taxon>Sclerodermatineae</taxon>
        <taxon>Pisolithaceae</taxon>
        <taxon>Pisolithus</taxon>
    </lineage>
</organism>
<reference evidence="2" key="2">
    <citation type="submission" date="2015-01" db="EMBL/GenBank/DDBJ databases">
        <title>Evolutionary Origins and Diversification of the Mycorrhizal Mutualists.</title>
        <authorList>
            <consortium name="DOE Joint Genome Institute"/>
            <consortium name="Mycorrhizal Genomics Consortium"/>
            <person name="Kohler A."/>
            <person name="Kuo A."/>
            <person name="Nagy L.G."/>
            <person name="Floudas D."/>
            <person name="Copeland A."/>
            <person name="Barry K.W."/>
            <person name="Cichocki N."/>
            <person name="Veneault-Fourrey C."/>
            <person name="LaButti K."/>
            <person name="Lindquist E.A."/>
            <person name="Lipzen A."/>
            <person name="Lundell T."/>
            <person name="Morin E."/>
            <person name="Murat C."/>
            <person name="Riley R."/>
            <person name="Ohm R."/>
            <person name="Sun H."/>
            <person name="Tunlid A."/>
            <person name="Henrissat B."/>
            <person name="Grigoriev I.V."/>
            <person name="Hibbett D.S."/>
            <person name="Martin F."/>
        </authorList>
    </citation>
    <scope>NUCLEOTIDE SEQUENCE [LARGE SCALE GENOMIC DNA]</scope>
    <source>
        <strain evidence="2">441</strain>
    </source>
</reference>
<dbReference type="AlphaFoldDB" id="A0A0C9YY72"/>
<sequence length="54" mass="6224">MGIYTALITRRREVQHIKYFSYTVKYGVPDPGGGQGNLHTPPKPVRPLFWNLRP</sequence>
<reference evidence="1 2" key="1">
    <citation type="submission" date="2014-04" db="EMBL/GenBank/DDBJ databases">
        <authorList>
            <consortium name="DOE Joint Genome Institute"/>
            <person name="Kuo A."/>
            <person name="Kohler A."/>
            <person name="Costa M.D."/>
            <person name="Nagy L.G."/>
            <person name="Floudas D."/>
            <person name="Copeland A."/>
            <person name="Barry K.W."/>
            <person name="Cichocki N."/>
            <person name="Veneault-Fourrey C."/>
            <person name="LaButti K."/>
            <person name="Lindquist E.A."/>
            <person name="Lipzen A."/>
            <person name="Lundell T."/>
            <person name="Morin E."/>
            <person name="Murat C."/>
            <person name="Sun H."/>
            <person name="Tunlid A."/>
            <person name="Henrissat B."/>
            <person name="Grigoriev I.V."/>
            <person name="Hibbett D.S."/>
            <person name="Martin F."/>
            <person name="Nordberg H.P."/>
            <person name="Cantor M.N."/>
            <person name="Hua S.X."/>
        </authorList>
    </citation>
    <scope>NUCLEOTIDE SEQUENCE [LARGE SCALE GENOMIC DNA]</scope>
    <source>
        <strain evidence="1 2">441</strain>
    </source>
</reference>
<protein>
    <submittedName>
        <fullName evidence="1">Uncharacterized protein</fullName>
    </submittedName>
</protein>
<gene>
    <name evidence="1" type="ORF">PISMIDRAFT_671078</name>
</gene>
<evidence type="ECO:0000313" key="2">
    <source>
        <dbReference type="Proteomes" id="UP000054018"/>
    </source>
</evidence>
<dbReference type="HOGENOM" id="CLU_3051248_0_0_1"/>